<gene>
    <name evidence="2" type="ORF">G6F64_001710</name>
</gene>
<dbReference type="EMBL" id="JAANQT010000136">
    <property type="protein sequence ID" value="KAG1314135.1"/>
    <property type="molecule type" value="Genomic_DNA"/>
</dbReference>
<dbReference type="OrthoDB" id="10273890at2759"/>
<protein>
    <recommendedName>
        <fullName evidence="1">Transposase Tc1-like domain-containing protein</fullName>
    </recommendedName>
</protein>
<dbReference type="GO" id="GO:0003677">
    <property type="term" value="F:DNA binding"/>
    <property type="evidence" value="ECO:0007669"/>
    <property type="project" value="InterPro"/>
</dbReference>
<accession>A0A9P6XI77</accession>
<name>A0A9P6XI77_RHIOR</name>
<organism evidence="2 3">
    <name type="scientific">Rhizopus oryzae</name>
    <name type="common">Mucormycosis agent</name>
    <name type="synonym">Rhizopus arrhizus var. delemar</name>
    <dbReference type="NCBI Taxonomy" id="64495"/>
    <lineage>
        <taxon>Eukaryota</taxon>
        <taxon>Fungi</taxon>
        <taxon>Fungi incertae sedis</taxon>
        <taxon>Mucoromycota</taxon>
        <taxon>Mucoromycotina</taxon>
        <taxon>Mucoromycetes</taxon>
        <taxon>Mucorales</taxon>
        <taxon>Mucorineae</taxon>
        <taxon>Rhizopodaceae</taxon>
        <taxon>Rhizopus</taxon>
    </lineage>
</organism>
<dbReference type="InterPro" id="IPR002492">
    <property type="entry name" value="Transposase_Tc1-like"/>
</dbReference>
<evidence type="ECO:0000259" key="1">
    <source>
        <dbReference type="Pfam" id="PF01498"/>
    </source>
</evidence>
<dbReference type="Proteomes" id="UP000716291">
    <property type="component" value="Unassembled WGS sequence"/>
</dbReference>
<evidence type="ECO:0000313" key="3">
    <source>
        <dbReference type="Proteomes" id="UP000716291"/>
    </source>
</evidence>
<keyword evidence="3" id="KW-1185">Reference proteome</keyword>
<reference evidence="2" key="1">
    <citation type="journal article" date="2020" name="Microb. Genom.">
        <title>Genetic diversity of clinical and environmental Mucorales isolates obtained from an investigation of mucormycosis cases among solid organ transplant recipients.</title>
        <authorList>
            <person name="Nguyen M.H."/>
            <person name="Kaul D."/>
            <person name="Muto C."/>
            <person name="Cheng S.J."/>
            <person name="Richter R.A."/>
            <person name="Bruno V.M."/>
            <person name="Liu G."/>
            <person name="Beyhan S."/>
            <person name="Sundermann A.J."/>
            <person name="Mounaud S."/>
            <person name="Pasculle A.W."/>
            <person name="Nierman W.C."/>
            <person name="Driscoll E."/>
            <person name="Cumbie R."/>
            <person name="Clancy C.J."/>
            <person name="Dupont C.L."/>
        </authorList>
    </citation>
    <scope>NUCLEOTIDE SEQUENCE</scope>
    <source>
        <strain evidence="2">GL11</strain>
    </source>
</reference>
<evidence type="ECO:0000313" key="2">
    <source>
        <dbReference type="EMBL" id="KAG1314135.1"/>
    </source>
</evidence>
<dbReference type="Pfam" id="PF01498">
    <property type="entry name" value="HTH_Tnp_Tc3_2"/>
    <property type="match status" value="1"/>
</dbReference>
<dbReference type="GO" id="GO:0015074">
    <property type="term" value="P:DNA integration"/>
    <property type="evidence" value="ECO:0007669"/>
    <property type="project" value="InterPro"/>
</dbReference>
<sequence length="158" mass="17714">MLVSFEKKANIKALLEKDVSYRSIAKSLGLGVGSVSRIRKEFDIPTSNVAGQPKKISTLLGRKIFRSFNTGKYTNAVDASKMLEAKGTPLSPQTVRNFLVSTGFKSGLKKAVLLLTPSRRKARLVFAKKYHHFNKNDWLRRVYTVEIKINRLGSDGKQ</sequence>
<comment type="caution">
    <text evidence="2">The sequence shown here is derived from an EMBL/GenBank/DDBJ whole genome shotgun (WGS) entry which is preliminary data.</text>
</comment>
<feature type="domain" description="Transposase Tc1-like" evidence="1">
    <location>
        <begin position="72"/>
        <end position="131"/>
    </location>
</feature>
<dbReference type="AlphaFoldDB" id="A0A9P6XI77"/>
<dbReference type="GO" id="GO:0006313">
    <property type="term" value="P:DNA transposition"/>
    <property type="evidence" value="ECO:0007669"/>
    <property type="project" value="InterPro"/>
</dbReference>
<proteinExistence type="predicted"/>